<gene>
    <name evidence="2" type="ORF">Pmani_029309</name>
</gene>
<feature type="compositionally biased region" description="Basic residues" evidence="1">
    <location>
        <begin position="47"/>
        <end position="77"/>
    </location>
</feature>
<name>A0AAE1TX41_9EUCA</name>
<dbReference type="Proteomes" id="UP001292094">
    <property type="component" value="Unassembled WGS sequence"/>
</dbReference>
<evidence type="ECO:0000256" key="1">
    <source>
        <dbReference type="SAM" id="MobiDB-lite"/>
    </source>
</evidence>
<feature type="compositionally biased region" description="Basic and acidic residues" evidence="1">
    <location>
        <begin position="1"/>
        <end position="38"/>
    </location>
</feature>
<dbReference type="EMBL" id="JAWZYT010003452">
    <property type="protein sequence ID" value="KAK4298354.1"/>
    <property type="molecule type" value="Genomic_DNA"/>
</dbReference>
<keyword evidence="3" id="KW-1185">Reference proteome</keyword>
<evidence type="ECO:0000313" key="2">
    <source>
        <dbReference type="EMBL" id="KAK4298354.1"/>
    </source>
</evidence>
<comment type="caution">
    <text evidence="2">The sequence shown here is derived from an EMBL/GenBank/DDBJ whole genome shotgun (WGS) entry which is preliminary data.</text>
</comment>
<accession>A0AAE1TX41</accession>
<proteinExistence type="predicted"/>
<evidence type="ECO:0000313" key="3">
    <source>
        <dbReference type="Proteomes" id="UP001292094"/>
    </source>
</evidence>
<reference evidence="2" key="1">
    <citation type="submission" date="2023-11" db="EMBL/GenBank/DDBJ databases">
        <title>Genome assemblies of two species of porcelain crab, Petrolisthes cinctipes and Petrolisthes manimaculis (Anomura: Porcellanidae).</title>
        <authorList>
            <person name="Angst P."/>
        </authorList>
    </citation>
    <scope>NUCLEOTIDE SEQUENCE</scope>
    <source>
        <strain evidence="2">PB745_02</strain>
        <tissue evidence="2">Gill</tissue>
    </source>
</reference>
<protein>
    <submittedName>
        <fullName evidence="2">Uncharacterized protein</fullName>
    </submittedName>
</protein>
<sequence length="91" mass="10954">MKRKKEQEVRNLKDERDEEGKKPVVDKKETGEIQRRQAELLPLQLIPKKKKNKKKKNKKKKNKKKKNKKKKNKKKKNKTMEVVASFVRAFV</sequence>
<feature type="region of interest" description="Disordered" evidence="1">
    <location>
        <begin position="1"/>
        <end position="81"/>
    </location>
</feature>
<organism evidence="2 3">
    <name type="scientific">Petrolisthes manimaculis</name>
    <dbReference type="NCBI Taxonomy" id="1843537"/>
    <lineage>
        <taxon>Eukaryota</taxon>
        <taxon>Metazoa</taxon>
        <taxon>Ecdysozoa</taxon>
        <taxon>Arthropoda</taxon>
        <taxon>Crustacea</taxon>
        <taxon>Multicrustacea</taxon>
        <taxon>Malacostraca</taxon>
        <taxon>Eumalacostraca</taxon>
        <taxon>Eucarida</taxon>
        <taxon>Decapoda</taxon>
        <taxon>Pleocyemata</taxon>
        <taxon>Anomura</taxon>
        <taxon>Galatheoidea</taxon>
        <taxon>Porcellanidae</taxon>
        <taxon>Petrolisthes</taxon>
    </lineage>
</organism>
<dbReference type="AlphaFoldDB" id="A0AAE1TX41"/>